<sequence>MRTKHFFYAVTLAFLAFIGCSEDESNGNPASTTGRMTVQLTDAPFPFDMVAEANVTIFKVDARLKDNEGEDEEMDGNTDESSFVTLMEEEISVNLLDLTNGVTEELADLEVPVGTYDLVRVYVRGINVVLTDDRSFDLTVPSGEQTGIKVFIKPGLTVAGGLSSDLLLDFDVSRSFVPKGNLNSVDGINGFNFKPVIKACNLSTAGTLSGTVTTMDGEEMVVLEDAQISILDADDEPVTSGVSNIDGNYTIMGLDAGTYKVYASLNGYLDSEIVEVDIVAANKTELDFVLEAETEVVEE</sequence>
<evidence type="ECO:0000313" key="3">
    <source>
        <dbReference type="Proteomes" id="UP001595841"/>
    </source>
</evidence>
<organism evidence="2 3">
    <name type="scientific">Flagellimonas marina</name>
    <dbReference type="NCBI Taxonomy" id="1775168"/>
    <lineage>
        <taxon>Bacteria</taxon>
        <taxon>Pseudomonadati</taxon>
        <taxon>Bacteroidota</taxon>
        <taxon>Flavobacteriia</taxon>
        <taxon>Flavobacteriales</taxon>
        <taxon>Flavobacteriaceae</taxon>
        <taxon>Flagellimonas</taxon>
    </lineage>
</organism>
<dbReference type="RefSeq" id="WP_379763170.1">
    <property type="nucleotide sequence ID" value="NZ_JBHSCL010000004.1"/>
</dbReference>
<dbReference type="Proteomes" id="UP001595841">
    <property type="component" value="Unassembled WGS sequence"/>
</dbReference>
<gene>
    <name evidence="2" type="ORF">ACFOWS_06710</name>
</gene>
<name>A0ABV8PLN3_9FLAO</name>
<proteinExistence type="predicted"/>
<evidence type="ECO:0000313" key="2">
    <source>
        <dbReference type="EMBL" id="MFC4219814.1"/>
    </source>
</evidence>
<dbReference type="SUPFAM" id="SSF49452">
    <property type="entry name" value="Starch-binding domain-like"/>
    <property type="match status" value="1"/>
</dbReference>
<keyword evidence="3" id="KW-1185">Reference proteome</keyword>
<dbReference type="EMBL" id="JBHSCL010000004">
    <property type="protein sequence ID" value="MFC4219814.1"/>
    <property type="molecule type" value="Genomic_DNA"/>
</dbReference>
<dbReference type="Pfam" id="PF14321">
    <property type="entry name" value="DUF4382"/>
    <property type="match status" value="1"/>
</dbReference>
<reference evidence="3" key="1">
    <citation type="journal article" date="2019" name="Int. J. Syst. Evol. Microbiol.">
        <title>The Global Catalogue of Microorganisms (GCM) 10K type strain sequencing project: providing services to taxonomists for standard genome sequencing and annotation.</title>
        <authorList>
            <consortium name="The Broad Institute Genomics Platform"/>
            <consortium name="The Broad Institute Genome Sequencing Center for Infectious Disease"/>
            <person name="Wu L."/>
            <person name="Ma J."/>
        </authorList>
    </citation>
    <scope>NUCLEOTIDE SEQUENCE [LARGE SCALE GENOMIC DNA]</scope>
    <source>
        <strain evidence="3">CGMCC 1.15774</strain>
    </source>
</reference>
<evidence type="ECO:0000259" key="1">
    <source>
        <dbReference type="Pfam" id="PF14321"/>
    </source>
</evidence>
<feature type="domain" description="DUF4382" evidence="1">
    <location>
        <begin position="33"/>
        <end position="195"/>
    </location>
</feature>
<dbReference type="Pfam" id="PF13620">
    <property type="entry name" value="CarboxypepD_reg"/>
    <property type="match status" value="1"/>
</dbReference>
<dbReference type="PROSITE" id="PS51257">
    <property type="entry name" value="PROKAR_LIPOPROTEIN"/>
    <property type="match status" value="1"/>
</dbReference>
<comment type="caution">
    <text evidence="2">The sequence shown here is derived from an EMBL/GenBank/DDBJ whole genome shotgun (WGS) entry which is preliminary data.</text>
</comment>
<protein>
    <submittedName>
        <fullName evidence="2">DUF4382 domain-containing protein</fullName>
    </submittedName>
</protein>
<dbReference type="Gene3D" id="2.60.40.1120">
    <property type="entry name" value="Carboxypeptidase-like, regulatory domain"/>
    <property type="match status" value="1"/>
</dbReference>
<dbReference type="InterPro" id="IPR013784">
    <property type="entry name" value="Carb-bd-like_fold"/>
</dbReference>
<accession>A0ABV8PLN3</accession>
<dbReference type="InterPro" id="IPR025491">
    <property type="entry name" value="DUF4382"/>
</dbReference>